<dbReference type="OrthoDB" id="7480986at2759"/>
<evidence type="ECO:0000256" key="1">
    <source>
        <dbReference type="SAM" id="MobiDB-lite"/>
    </source>
</evidence>
<sequence length="232" mass="26551">MFIRSRSNSLPSVAASITSDKQSQNEESESKNAEKPVNLWQNNQVPPKRQKRKETSPICSDYTKKSKNTPIFAVPTHNKFDILNSEETEELVPVKEYIPKPEPIFVTGVMDVTALKATLNKIIDNKLYKMTTLRSSHIIKLMLNDIQTYKAIREQFITNNISQYTYKLKCERAYRVVQRGLHSTEDTSLIKQELKEQGHEHDGQNDGPNDPAYLKPDNKMINTLRTLGTPMA</sequence>
<dbReference type="AlphaFoldDB" id="A0A8J9V639"/>
<feature type="region of interest" description="Disordered" evidence="1">
    <location>
        <begin position="1"/>
        <end position="60"/>
    </location>
</feature>
<feature type="non-terminal residue" evidence="2">
    <location>
        <position position="232"/>
    </location>
</feature>
<reference evidence="2" key="1">
    <citation type="submission" date="2021-12" db="EMBL/GenBank/DDBJ databases">
        <authorList>
            <person name="Martin H S."/>
        </authorList>
    </citation>
    <scope>NUCLEOTIDE SEQUENCE</scope>
</reference>
<dbReference type="EMBL" id="OV170222">
    <property type="protein sequence ID" value="CAH0720695.1"/>
    <property type="molecule type" value="Genomic_DNA"/>
</dbReference>
<evidence type="ECO:0000313" key="3">
    <source>
        <dbReference type="Proteomes" id="UP000838878"/>
    </source>
</evidence>
<evidence type="ECO:0000313" key="2">
    <source>
        <dbReference type="EMBL" id="CAH0720695.1"/>
    </source>
</evidence>
<dbReference type="Proteomes" id="UP000838878">
    <property type="component" value="Chromosome 2"/>
</dbReference>
<keyword evidence="3" id="KW-1185">Reference proteome</keyword>
<proteinExistence type="predicted"/>
<organism evidence="2 3">
    <name type="scientific">Brenthis ino</name>
    <name type="common">lesser marbled fritillary</name>
    <dbReference type="NCBI Taxonomy" id="405034"/>
    <lineage>
        <taxon>Eukaryota</taxon>
        <taxon>Metazoa</taxon>
        <taxon>Ecdysozoa</taxon>
        <taxon>Arthropoda</taxon>
        <taxon>Hexapoda</taxon>
        <taxon>Insecta</taxon>
        <taxon>Pterygota</taxon>
        <taxon>Neoptera</taxon>
        <taxon>Endopterygota</taxon>
        <taxon>Lepidoptera</taxon>
        <taxon>Glossata</taxon>
        <taxon>Ditrysia</taxon>
        <taxon>Papilionoidea</taxon>
        <taxon>Nymphalidae</taxon>
        <taxon>Heliconiinae</taxon>
        <taxon>Argynnini</taxon>
        <taxon>Brenthis</taxon>
    </lineage>
</organism>
<protein>
    <submittedName>
        <fullName evidence="2">Uncharacterized protein</fullName>
    </submittedName>
</protein>
<feature type="region of interest" description="Disordered" evidence="1">
    <location>
        <begin position="195"/>
        <end position="215"/>
    </location>
</feature>
<accession>A0A8J9V639</accession>
<name>A0A8J9V639_9NEOP</name>
<feature type="compositionally biased region" description="Polar residues" evidence="1">
    <location>
        <begin position="1"/>
        <end position="22"/>
    </location>
</feature>
<feature type="compositionally biased region" description="Basic and acidic residues" evidence="1">
    <location>
        <begin position="195"/>
        <end position="204"/>
    </location>
</feature>
<gene>
    <name evidence="2" type="ORF">BINO364_LOCUS6896</name>
</gene>